<comment type="caution">
    <text evidence="2">The sequence shown here is derived from an EMBL/GenBank/DDBJ whole genome shotgun (WGS) entry which is preliminary data.</text>
</comment>
<accession>A0A8T0J8H7</accession>
<organism evidence="2 3">
    <name type="scientific">Ceratodon purpureus</name>
    <name type="common">Fire moss</name>
    <name type="synonym">Dicranum purpureum</name>
    <dbReference type="NCBI Taxonomy" id="3225"/>
    <lineage>
        <taxon>Eukaryota</taxon>
        <taxon>Viridiplantae</taxon>
        <taxon>Streptophyta</taxon>
        <taxon>Embryophyta</taxon>
        <taxon>Bryophyta</taxon>
        <taxon>Bryophytina</taxon>
        <taxon>Bryopsida</taxon>
        <taxon>Dicranidae</taxon>
        <taxon>Pseudoditrichales</taxon>
        <taxon>Ditrichaceae</taxon>
        <taxon>Ceratodon</taxon>
    </lineage>
</organism>
<keyword evidence="3" id="KW-1185">Reference proteome</keyword>
<gene>
    <name evidence="2" type="ORF">KC19_1G234300</name>
</gene>
<evidence type="ECO:0000256" key="1">
    <source>
        <dbReference type="SAM" id="MobiDB-lite"/>
    </source>
</evidence>
<protein>
    <submittedName>
        <fullName evidence="2">Uncharacterized protein</fullName>
    </submittedName>
</protein>
<dbReference type="EMBL" id="CM026421">
    <property type="protein sequence ID" value="KAG0592210.1"/>
    <property type="molecule type" value="Genomic_DNA"/>
</dbReference>
<reference evidence="2" key="1">
    <citation type="submission" date="2020-06" db="EMBL/GenBank/DDBJ databases">
        <title>WGS assembly of Ceratodon purpureus strain R40.</title>
        <authorList>
            <person name="Carey S.B."/>
            <person name="Jenkins J."/>
            <person name="Shu S."/>
            <person name="Lovell J.T."/>
            <person name="Sreedasyam A."/>
            <person name="Maumus F."/>
            <person name="Tiley G.P."/>
            <person name="Fernandez-Pozo N."/>
            <person name="Barry K."/>
            <person name="Chen C."/>
            <person name="Wang M."/>
            <person name="Lipzen A."/>
            <person name="Daum C."/>
            <person name="Saski C.A."/>
            <person name="Payton A.C."/>
            <person name="Mcbreen J.C."/>
            <person name="Conrad R.E."/>
            <person name="Kollar L.M."/>
            <person name="Olsson S."/>
            <person name="Huttunen S."/>
            <person name="Landis J.B."/>
            <person name="Wickett N.J."/>
            <person name="Johnson M.G."/>
            <person name="Rensing S.A."/>
            <person name="Grimwood J."/>
            <person name="Schmutz J."/>
            <person name="Mcdaniel S.F."/>
        </authorList>
    </citation>
    <scope>NUCLEOTIDE SEQUENCE</scope>
    <source>
        <strain evidence="2">R40</strain>
    </source>
</reference>
<name>A0A8T0J8H7_CERPU</name>
<proteinExistence type="predicted"/>
<feature type="region of interest" description="Disordered" evidence="1">
    <location>
        <begin position="1"/>
        <end position="20"/>
    </location>
</feature>
<dbReference type="AlphaFoldDB" id="A0A8T0J8H7"/>
<evidence type="ECO:0000313" key="2">
    <source>
        <dbReference type="EMBL" id="KAG0592210.1"/>
    </source>
</evidence>
<sequence>MGEHHSSPDQKSNFDTAHTRPAACASSNPFIFSSPFNAGACSTFSTDHFVLSEQVCGIVNRNLSALHRSGS</sequence>
<evidence type="ECO:0000313" key="3">
    <source>
        <dbReference type="Proteomes" id="UP000822688"/>
    </source>
</evidence>
<dbReference type="Proteomes" id="UP000822688">
    <property type="component" value="Chromosome 1"/>
</dbReference>